<accession>A0ABY5HA78</accession>
<dbReference type="Pfam" id="PF00528">
    <property type="entry name" value="BPD_transp_1"/>
    <property type="match status" value="1"/>
</dbReference>
<evidence type="ECO:0000256" key="4">
    <source>
        <dbReference type="ARBA" id="ARBA00022692"/>
    </source>
</evidence>
<feature type="transmembrane region" description="Helical" evidence="7">
    <location>
        <begin position="121"/>
        <end position="143"/>
    </location>
</feature>
<dbReference type="PROSITE" id="PS50928">
    <property type="entry name" value="ABC_TM1"/>
    <property type="match status" value="1"/>
</dbReference>
<proteinExistence type="inferred from homology"/>
<sequence length="285" mass="30591">MNQSIYSSAFRAIGLLRESKVGMVGAGICLFWLFIALFADVLAPFDPVSSLLPMQKPLADNPAGGVFWLGTDLLGRDILSRIIYGTQTVLIYAPLATFSAYLVGIVMGLAGGYYQGRVDTLLSFLANVILSFPVLVLYILIIASIGASGLNIVLAVTFASAPGIFRIVRGLAMDLRNREYVAAAQTRGESGLWIMFVEILPNARGPLIVDACLRMGYVTITIGVLGFLGMGLPPPTPDWGGMISEARKLFPVFPHMAIFPCIAISSLVLGLNMLSDGLREISLKD</sequence>
<keyword evidence="10" id="KW-1185">Reference proteome</keyword>
<evidence type="ECO:0000256" key="1">
    <source>
        <dbReference type="ARBA" id="ARBA00004651"/>
    </source>
</evidence>
<keyword evidence="6 7" id="KW-0472">Membrane</keyword>
<dbReference type="SUPFAM" id="SSF161098">
    <property type="entry name" value="MetI-like"/>
    <property type="match status" value="1"/>
</dbReference>
<dbReference type="InterPro" id="IPR000515">
    <property type="entry name" value="MetI-like"/>
</dbReference>
<evidence type="ECO:0000256" key="6">
    <source>
        <dbReference type="ARBA" id="ARBA00023136"/>
    </source>
</evidence>
<dbReference type="PANTHER" id="PTHR43386:SF25">
    <property type="entry name" value="PEPTIDE ABC TRANSPORTER PERMEASE PROTEIN"/>
    <property type="match status" value="1"/>
</dbReference>
<evidence type="ECO:0000259" key="8">
    <source>
        <dbReference type="PROSITE" id="PS50928"/>
    </source>
</evidence>
<dbReference type="InterPro" id="IPR050366">
    <property type="entry name" value="BP-dependent_transpt_permease"/>
</dbReference>
<evidence type="ECO:0000313" key="10">
    <source>
        <dbReference type="Proteomes" id="UP001059672"/>
    </source>
</evidence>
<dbReference type="Pfam" id="PF12911">
    <property type="entry name" value="OppC_N"/>
    <property type="match status" value="1"/>
</dbReference>
<dbReference type="InterPro" id="IPR025966">
    <property type="entry name" value="OppC_N"/>
</dbReference>
<feature type="transmembrane region" description="Helical" evidence="7">
    <location>
        <begin position="211"/>
        <end position="232"/>
    </location>
</feature>
<feature type="domain" description="ABC transmembrane type-1" evidence="8">
    <location>
        <begin position="86"/>
        <end position="275"/>
    </location>
</feature>
<reference evidence="9" key="1">
    <citation type="submission" date="2021-04" db="EMBL/GenBank/DDBJ databases">
        <title>Oceanospirillales bacteria with DddD are important DMSP degraders in coastal seawater.</title>
        <authorList>
            <person name="Liu J."/>
        </authorList>
    </citation>
    <scope>NUCLEOTIDE SEQUENCE</scope>
    <source>
        <strain evidence="9">D13-4</strain>
    </source>
</reference>
<keyword evidence="3" id="KW-1003">Cell membrane</keyword>
<feature type="transmembrane region" description="Helical" evidence="7">
    <location>
        <begin position="252"/>
        <end position="274"/>
    </location>
</feature>
<dbReference type="InterPro" id="IPR035906">
    <property type="entry name" value="MetI-like_sf"/>
</dbReference>
<feature type="transmembrane region" description="Helical" evidence="7">
    <location>
        <begin position="149"/>
        <end position="168"/>
    </location>
</feature>
<evidence type="ECO:0000256" key="3">
    <source>
        <dbReference type="ARBA" id="ARBA00022475"/>
    </source>
</evidence>
<keyword evidence="5 7" id="KW-1133">Transmembrane helix</keyword>
<evidence type="ECO:0000256" key="2">
    <source>
        <dbReference type="ARBA" id="ARBA00022448"/>
    </source>
</evidence>
<name>A0ABY5HA78_9PSED</name>
<organism evidence="9 10">
    <name type="scientific">Pseudomonas benzenivorans</name>
    <dbReference type="NCBI Taxonomy" id="556533"/>
    <lineage>
        <taxon>Bacteria</taxon>
        <taxon>Pseudomonadati</taxon>
        <taxon>Pseudomonadota</taxon>
        <taxon>Gammaproteobacteria</taxon>
        <taxon>Pseudomonadales</taxon>
        <taxon>Pseudomonadaceae</taxon>
        <taxon>Pseudomonas</taxon>
    </lineage>
</organism>
<feature type="transmembrane region" description="Helical" evidence="7">
    <location>
        <begin position="21"/>
        <end position="45"/>
    </location>
</feature>
<comment type="similarity">
    <text evidence="7">Belongs to the binding-protein-dependent transport system permease family.</text>
</comment>
<comment type="subcellular location">
    <subcellularLocation>
        <location evidence="1 7">Cell membrane</location>
        <topology evidence="1 7">Multi-pass membrane protein</topology>
    </subcellularLocation>
</comment>
<evidence type="ECO:0000256" key="7">
    <source>
        <dbReference type="RuleBase" id="RU363032"/>
    </source>
</evidence>
<protein>
    <submittedName>
        <fullName evidence="9">ABC transporter permease</fullName>
    </submittedName>
</protein>
<feature type="transmembrane region" description="Helical" evidence="7">
    <location>
        <begin position="89"/>
        <end position="114"/>
    </location>
</feature>
<gene>
    <name evidence="9" type="ORF">KDW96_08065</name>
</gene>
<keyword evidence="2 7" id="KW-0813">Transport</keyword>
<dbReference type="CDD" id="cd06261">
    <property type="entry name" value="TM_PBP2"/>
    <property type="match status" value="1"/>
</dbReference>
<evidence type="ECO:0000256" key="5">
    <source>
        <dbReference type="ARBA" id="ARBA00022989"/>
    </source>
</evidence>
<dbReference type="Gene3D" id="1.10.3720.10">
    <property type="entry name" value="MetI-like"/>
    <property type="match status" value="1"/>
</dbReference>
<dbReference type="PANTHER" id="PTHR43386">
    <property type="entry name" value="OLIGOPEPTIDE TRANSPORT SYSTEM PERMEASE PROTEIN APPC"/>
    <property type="match status" value="1"/>
</dbReference>
<keyword evidence="4 7" id="KW-0812">Transmembrane</keyword>
<dbReference type="Proteomes" id="UP001059672">
    <property type="component" value="Chromosome"/>
</dbReference>
<dbReference type="EMBL" id="CP073346">
    <property type="protein sequence ID" value="UTW09240.1"/>
    <property type="molecule type" value="Genomic_DNA"/>
</dbReference>
<evidence type="ECO:0000313" key="9">
    <source>
        <dbReference type="EMBL" id="UTW09240.1"/>
    </source>
</evidence>